<organism evidence="7">
    <name type="scientific">uncultured Sulfurovum sp</name>
    <dbReference type="NCBI Taxonomy" id="269237"/>
    <lineage>
        <taxon>Bacteria</taxon>
        <taxon>Pseudomonadati</taxon>
        <taxon>Campylobacterota</taxon>
        <taxon>Epsilonproteobacteria</taxon>
        <taxon>Campylobacterales</taxon>
        <taxon>Sulfurovaceae</taxon>
        <taxon>Sulfurovum</taxon>
        <taxon>environmental samples</taxon>
    </lineage>
</organism>
<evidence type="ECO:0000256" key="4">
    <source>
        <dbReference type="PROSITE-ProRule" id="PRU00433"/>
    </source>
</evidence>
<protein>
    <recommendedName>
        <fullName evidence="6">Cytochrome c domain-containing protein</fullName>
    </recommendedName>
</protein>
<dbReference type="InterPro" id="IPR009056">
    <property type="entry name" value="Cyt_c-like_dom"/>
</dbReference>
<evidence type="ECO:0000313" key="7">
    <source>
        <dbReference type="EMBL" id="CAA6809260.1"/>
    </source>
</evidence>
<dbReference type="EMBL" id="CACVAU010000031">
    <property type="protein sequence ID" value="CAA6809260.1"/>
    <property type="molecule type" value="Genomic_DNA"/>
</dbReference>
<feature type="domain" description="Cytochrome c" evidence="6">
    <location>
        <begin position="30"/>
        <end position="127"/>
    </location>
</feature>
<dbReference type="GO" id="GO:0046872">
    <property type="term" value="F:metal ion binding"/>
    <property type="evidence" value="ECO:0007669"/>
    <property type="project" value="UniProtKB-KW"/>
</dbReference>
<dbReference type="Pfam" id="PF00034">
    <property type="entry name" value="Cytochrom_C"/>
    <property type="match status" value="1"/>
</dbReference>
<evidence type="ECO:0000256" key="2">
    <source>
        <dbReference type="ARBA" id="ARBA00022723"/>
    </source>
</evidence>
<dbReference type="InterPro" id="IPR036909">
    <property type="entry name" value="Cyt_c-like_dom_sf"/>
</dbReference>
<sequence length="127" mass="13932">MKKIILPMLLASITLLASEGKEVPYKPGLLLPPQGDKIYAQECASCHGTNGKQTSFDGFPAQVKYQEIAGMDAKELAKTIKEYRGGVEDKDYQPLNKYGYGAAMKAPTRDLSWDEIDAVAEYISGLK</sequence>
<evidence type="ECO:0000256" key="1">
    <source>
        <dbReference type="ARBA" id="ARBA00022617"/>
    </source>
</evidence>
<dbReference type="PROSITE" id="PS51007">
    <property type="entry name" value="CYTC"/>
    <property type="match status" value="1"/>
</dbReference>
<keyword evidence="1 4" id="KW-0349">Heme</keyword>
<accession>A0A6S6T1E2</accession>
<evidence type="ECO:0000259" key="6">
    <source>
        <dbReference type="PROSITE" id="PS51007"/>
    </source>
</evidence>
<feature type="signal peptide" evidence="5">
    <location>
        <begin position="1"/>
        <end position="17"/>
    </location>
</feature>
<dbReference type="GO" id="GO:0020037">
    <property type="term" value="F:heme binding"/>
    <property type="evidence" value="ECO:0007669"/>
    <property type="project" value="InterPro"/>
</dbReference>
<dbReference type="GO" id="GO:0009055">
    <property type="term" value="F:electron transfer activity"/>
    <property type="evidence" value="ECO:0007669"/>
    <property type="project" value="InterPro"/>
</dbReference>
<keyword evidence="2 4" id="KW-0479">Metal-binding</keyword>
<keyword evidence="5" id="KW-0732">Signal</keyword>
<evidence type="ECO:0000256" key="3">
    <source>
        <dbReference type="ARBA" id="ARBA00023004"/>
    </source>
</evidence>
<proteinExistence type="predicted"/>
<dbReference type="AlphaFoldDB" id="A0A6S6T1E2"/>
<name>A0A6S6T1E2_9BACT</name>
<feature type="chain" id="PRO_5028324933" description="Cytochrome c domain-containing protein" evidence="5">
    <location>
        <begin position="18"/>
        <end position="127"/>
    </location>
</feature>
<evidence type="ECO:0000256" key="5">
    <source>
        <dbReference type="SAM" id="SignalP"/>
    </source>
</evidence>
<dbReference type="Gene3D" id="1.10.760.10">
    <property type="entry name" value="Cytochrome c-like domain"/>
    <property type="match status" value="1"/>
</dbReference>
<reference evidence="7" key="1">
    <citation type="submission" date="2020-01" db="EMBL/GenBank/DDBJ databases">
        <authorList>
            <person name="Meier V. D."/>
            <person name="Meier V D."/>
        </authorList>
    </citation>
    <scope>NUCLEOTIDE SEQUENCE</scope>
    <source>
        <strain evidence="7">HLG_WM_MAG_05</strain>
    </source>
</reference>
<keyword evidence="3 4" id="KW-0408">Iron</keyword>
<dbReference type="SUPFAM" id="SSF46626">
    <property type="entry name" value="Cytochrome c"/>
    <property type="match status" value="1"/>
</dbReference>
<gene>
    <name evidence="7" type="ORF">HELGO_WM13775</name>
</gene>